<accession>A0A8X6XL62</accession>
<dbReference type="Gene3D" id="3.40.630.30">
    <property type="match status" value="1"/>
</dbReference>
<reference evidence="1" key="1">
    <citation type="submission" date="2020-08" db="EMBL/GenBank/DDBJ databases">
        <title>Multicomponent nature underlies the extraordinary mechanical properties of spider dragline silk.</title>
        <authorList>
            <person name="Kono N."/>
            <person name="Nakamura H."/>
            <person name="Mori M."/>
            <person name="Yoshida Y."/>
            <person name="Ohtoshi R."/>
            <person name="Malay A.D."/>
            <person name="Moran D.A.P."/>
            <person name="Tomita M."/>
            <person name="Numata K."/>
            <person name="Arakawa K."/>
        </authorList>
    </citation>
    <scope>NUCLEOTIDE SEQUENCE</scope>
</reference>
<evidence type="ECO:0000313" key="2">
    <source>
        <dbReference type="Proteomes" id="UP000886998"/>
    </source>
</evidence>
<keyword evidence="2" id="KW-1185">Reference proteome</keyword>
<sequence>MEEIFKLKSLPFVWWFEEDNLSSEMLERFQNGKYVDFGDVPGMAYNLKDYHEQTIDSKNIKIITEIEEYKKWVQVLAQGFGFSDDVFDIYINKLSKFIRYNKTFIPLAAYEENKMVATASIVFANGIAGFYNGSTMLATEVK</sequence>
<proteinExistence type="predicted"/>
<evidence type="ECO:0000313" key="1">
    <source>
        <dbReference type="EMBL" id="GFY55685.1"/>
    </source>
</evidence>
<gene>
    <name evidence="1" type="primary">RFEPED_1691</name>
    <name evidence="1" type="ORF">TNIN_413891</name>
</gene>
<dbReference type="AlphaFoldDB" id="A0A8X6XL62"/>
<organism evidence="1 2">
    <name type="scientific">Trichonephila inaurata madagascariensis</name>
    <dbReference type="NCBI Taxonomy" id="2747483"/>
    <lineage>
        <taxon>Eukaryota</taxon>
        <taxon>Metazoa</taxon>
        <taxon>Ecdysozoa</taxon>
        <taxon>Arthropoda</taxon>
        <taxon>Chelicerata</taxon>
        <taxon>Arachnida</taxon>
        <taxon>Araneae</taxon>
        <taxon>Araneomorphae</taxon>
        <taxon>Entelegynae</taxon>
        <taxon>Araneoidea</taxon>
        <taxon>Nephilidae</taxon>
        <taxon>Trichonephila</taxon>
        <taxon>Trichonephila inaurata</taxon>
    </lineage>
</organism>
<dbReference type="EMBL" id="BMAV01010513">
    <property type="protein sequence ID" value="GFY55685.1"/>
    <property type="molecule type" value="Genomic_DNA"/>
</dbReference>
<comment type="caution">
    <text evidence="1">The sequence shown here is derived from an EMBL/GenBank/DDBJ whole genome shotgun (WGS) entry which is preliminary data.</text>
</comment>
<dbReference type="Proteomes" id="UP000886998">
    <property type="component" value="Unassembled WGS sequence"/>
</dbReference>
<protein>
    <submittedName>
        <fullName evidence="1">Acetyltransferase family protein</fullName>
    </submittedName>
</protein>
<name>A0A8X6XL62_9ARAC</name>